<dbReference type="SUPFAM" id="SSF53955">
    <property type="entry name" value="Lysozyme-like"/>
    <property type="match status" value="1"/>
</dbReference>
<sequence length="443" mass="46456">MTSAPENTEPRPTTAETRAVRTHRSRRRRALIAGATAGTLVLGVGSAVAVSQAHKTVTLDVDGETRTVGTFAGDVDGLLAAEGITVGDRDLVAPAADSPLSSDAEVVVRTGKEVDVAIDGRESTAWVTAADAHEALNLLAQRGEDVALVASRSEDRADLPLQVHDGDQVAVVHDETVDVADGSDELDAVLADVEVEVDEDDTVTLSTAADAGVRADDLPEGTDVPQVAVVVQRVEVEQVTKVKEIDFETKTKKSSQRFEDLDPKVRTKGEPGSRTVVREITTIDGKTVSDEKVTSLVTAEPVTEVLVQGTKERPEPEPEPEPATSSGSSSGSSSGVAASTGSYSGSNREIGQQMAAARGWTGGEWTCLESLWTKESGWSHTAANPSSGAYGIPQSLPGSKMATAGADWQTNPATQIAWGLDYIAGRYGSPCGAWGHSQANNWY</sequence>
<proteinExistence type="predicted"/>
<evidence type="ECO:0000259" key="4">
    <source>
        <dbReference type="PROSITE" id="PS51109"/>
    </source>
</evidence>
<dbReference type="SMART" id="SM01208">
    <property type="entry name" value="G5"/>
    <property type="match status" value="1"/>
</dbReference>
<feature type="compositionally biased region" description="Low complexity" evidence="2">
    <location>
        <begin position="322"/>
        <end position="346"/>
    </location>
</feature>
<evidence type="ECO:0000256" key="1">
    <source>
        <dbReference type="ARBA" id="ARBA00022729"/>
    </source>
</evidence>
<dbReference type="InterPro" id="IPR007137">
    <property type="entry name" value="DUF348"/>
</dbReference>
<evidence type="ECO:0000313" key="6">
    <source>
        <dbReference type="Proteomes" id="UP000239895"/>
    </source>
</evidence>
<dbReference type="Pfam" id="PF03990">
    <property type="entry name" value="DUF348"/>
    <property type="match status" value="1"/>
</dbReference>
<dbReference type="PROSITE" id="PS51109">
    <property type="entry name" value="G5"/>
    <property type="match status" value="1"/>
</dbReference>
<dbReference type="RefSeq" id="WP_106267534.1">
    <property type="nucleotide sequence ID" value="NZ_PVTX01000006.1"/>
</dbReference>
<protein>
    <submittedName>
        <fullName evidence="5">Uncharacterized protein YabE (DUF348 family)</fullName>
    </submittedName>
</protein>
<keyword evidence="3" id="KW-0812">Transmembrane</keyword>
<feature type="region of interest" description="Disordered" evidence="2">
    <location>
        <begin position="1"/>
        <end position="26"/>
    </location>
</feature>
<keyword evidence="3" id="KW-0472">Membrane</keyword>
<evidence type="ECO:0000256" key="2">
    <source>
        <dbReference type="SAM" id="MobiDB-lite"/>
    </source>
</evidence>
<organism evidence="5 6">
    <name type="scientific">Isoptericola halotolerans</name>
    <dbReference type="NCBI Taxonomy" id="300560"/>
    <lineage>
        <taxon>Bacteria</taxon>
        <taxon>Bacillati</taxon>
        <taxon>Actinomycetota</taxon>
        <taxon>Actinomycetes</taxon>
        <taxon>Micrococcales</taxon>
        <taxon>Promicromonosporaceae</taxon>
        <taxon>Isoptericola</taxon>
    </lineage>
</organism>
<feature type="transmembrane region" description="Helical" evidence="3">
    <location>
        <begin position="30"/>
        <end position="50"/>
    </location>
</feature>
<dbReference type="InterPro" id="IPR011098">
    <property type="entry name" value="G5_dom"/>
</dbReference>
<gene>
    <name evidence="5" type="ORF">BCL65_10658</name>
</gene>
<feature type="region of interest" description="Disordered" evidence="2">
    <location>
        <begin position="250"/>
        <end position="273"/>
    </location>
</feature>
<comment type="caution">
    <text evidence="5">The sequence shown here is derived from an EMBL/GenBank/DDBJ whole genome shotgun (WGS) entry which is preliminary data.</text>
</comment>
<evidence type="ECO:0000256" key="3">
    <source>
        <dbReference type="SAM" id="Phobius"/>
    </source>
</evidence>
<dbReference type="InterPro" id="IPR023346">
    <property type="entry name" value="Lysozyme-like_dom_sf"/>
</dbReference>
<feature type="compositionally biased region" description="Basic and acidic residues" evidence="2">
    <location>
        <begin position="250"/>
        <end position="271"/>
    </location>
</feature>
<feature type="region of interest" description="Disordered" evidence="2">
    <location>
        <begin position="288"/>
        <end position="347"/>
    </location>
</feature>
<keyword evidence="1" id="KW-0732">Signal</keyword>
<dbReference type="EMBL" id="PVTX01000006">
    <property type="protein sequence ID" value="PRZ06385.1"/>
    <property type="molecule type" value="Genomic_DNA"/>
</dbReference>
<keyword evidence="6" id="KW-1185">Reference proteome</keyword>
<name>A0ABX5EFZ7_9MICO</name>
<dbReference type="Gene3D" id="2.20.230.10">
    <property type="entry name" value="Resuscitation-promoting factor rpfb"/>
    <property type="match status" value="1"/>
</dbReference>
<reference evidence="5 6" key="1">
    <citation type="submission" date="2018-03" db="EMBL/GenBank/DDBJ databases">
        <title>Comparative analysis of microorganisms from saline springs in Andes Mountain Range, Colombia.</title>
        <authorList>
            <person name="Rubin E."/>
        </authorList>
    </citation>
    <scope>NUCLEOTIDE SEQUENCE [LARGE SCALE GENOMIC DNA]</scope>
    <source>
        <strain evidence="5 6">CG 23</strain>
    </source>
</reference>
<feature type="compositionally biased region" description="Polar residues" evidence="2">
    <location>
        <begin position="1"/>
        <end position="16"/>
    </location>
</feature>
<dbReference type="Proteomes" id="UP000239895">
    <property type="component" value="Unassembled WGS sequence"/>
</dbReference>
<accession>A0ABX5EFZ7</accession>
<keyword evidence="3" id="KW-1133">Transmembrane helix</keyword>
<feature type="domain" description="G5" evidence="4">
    <location>
        <begin position="231"/>
        <end position="312"/>
    </location>
</feature>
<dbReference type="Pfam" id="PF07501">
    <property type="entry name" value="G5"/>
    <property type="match status" value="1"/>
</dbReference>
<evidence type="ECO:0000313" key="5">
    <source>
        <dbReference type="EMBL" id="PRZ06385.1"/>
    </source>
</evidence>